<name>A0A0M0G4V5_9BACI</name>
<dbReference type="RefSeq" id="WP_053428199.1">
    <property type="nucleotide sequence ID" value="NZ_LGUE01000004.1"/>
</dbReference>
<keyword evidence="1 2" id="KW-0732">Signal</keyword>
<dbReference type="Pfam" id="PF01569">
    <property type="entry name" value="PAP2"/>
    <property type="match status" value="1"/>
</dbReference>
<dbReference type="InterPro" id="IPR011050">
    <property type="entry name" value="Pectin_lyase_fold/virulence"/>
</dbReference>
<gene>
    <name evidence="4" type="ORF">AF331_11200</name>
</gene>
<accession>A0A0M0G4V5</accession>
<dbReference type="Proteomes" id="UP000037405">
    <property type="component" value="Unassembled WGS sequence"/>
</dbReference>
<feature type="signal peptide" evidence="2">
    <location>
        <begin position="1"/>
        <end position="22"/>
    </location>
</feature>
<dbReference type="SUPFAM" id="SSF48317">
    <property type="entry name" value="Acid phosphatase/Vanadium-dependent haloperoxidase"/>
    <property type="match status" value="1"/>
</dbReference>
<feature type="chain" id="PRO_5038922733" evidence="2">
    <location>
        <begin position="23"/>
        <end position="587"/>
    </location>
</feature>
<dbReference type="AlphaFoldDB" id="A0A0M0G4V5"/>
<dbReference type="GO" id="GO:0003993">
    <property type="term" value="F:acid phosphatase activity"/>
    <property type="evidence" value="ECO:0007669"/>
    <property type="project" value="InterPro"/>
</dbReference>
<dbReference type="Pfam" id="PF12951">
    <property type="entry name" value="PATR"/>
    <property type="match status" value="1"/>
</dbReference>
<organism evidence="4 5">
    <name type="scientific">Rossellomorea marisflavi</name>
    <dbReference type="NCBI Taxonomy" id="189381"/>
    <lineage>
        <taxon>Bacteria</taxon>
        <taxon>Bacillati</taxon>
        <taxon>Bacillota</taxon>
        <taxon>Bacilli</taxon>
        <taxon>Bacillales</taxon>
        <taxon>Bacillaceae</taxon>
        <taxon>Rossellomorea</taxon>
    </lineage>
</organism>
<protein>
    <submittedName>
        <fullName evidence="4">Phospholipid phosphatase</fullName>
    </submittedName>
</protein>
<evidence type="ECO:0000313" key="4">
    <source>
        <dbReference type="EMBL" id="KON84602.1"/>
    </source>
</evidence>
<proteinExistence type="predicted"/>
<dbReference type="SMART" id="SM00014">
    <property type="entry name" value="acidPPc"/>
    <property type="match status" value="1"/>
</dbReference>
<dbReference type="InterPro" id="IPR036938">
    <property type="entry name" value="PAP2/HPO_sf"/>
</dbReference>
<dbReference type="CDD" id="cd03397">
    <property type="entry name" value="PAP2_acid_phosphatase"/>
    <property type="match status" value="1"/>
</dbReference>
<dbReference type="OrthoDB" id="9780507at2"/>
<dbReference type="PATRIC" id="fig|189381.12.peg.2257"/>
<dbReference type="InterPro" id="IPR001011">
    <property type="entry name" value="Acid_Pase_classA_bac"/>
</dbReference>
<evidence type="ECO:0000256" key="2">
    <source>
        <dbReference type="SAM" id="SignalP"/>
    </source>
</evidence>
<evidence type="ECO:0000256" key="1">
    <source>
        <dbReference type="ARBA" id="ARBA00022729"/>
    </source>
</evidence>
<dbReference type="SUPFAM" id="SSF51126">
    <property type="entry name" value="Pectin lyase-like"/>
    <property type="match status" value="1"/>
</dbReference>
<dbReference type="NCBIfam" id="TIGR02601">
    <property type="entry name" value="autotrns_rpt"/>
    <property type="match status" value="1"/>
</dbReference>
<comment type="caution">
    <text evidence="4">The sequence shown here is derived from an EMBL/GenBank/DDBJ whole genome shotgun (WGS) entry which is preliminary data.</text>
</comment>
<keyword evidence="5" id="KW-1185">Reference proteome</keyword>
<dbReference type="InterPro" id="IPR000326">
    <property type="entry name" value="PAP2/HPO"/>
</dbReference>
<evidence type="ECO:0000259" key="3">
    <source>
        <dbReference type="SMART" id="SM00014"/>
    </source>
</evidence>
<feature type="domain" description="Phosphatidic acid phosphatase type 2/haloperoxidase" evidence="3">
    <location>
        <begin position="174"/>
        <end position="289"/>
    </location>
</feature>
<reference evidence="5" key="1">
    <citation type="submission" date="2015-07" db="EMBL/GenBank/DDBJ databases">
        <title>Fjat-14235 jcm11544.</title>
        <authorList>
            <person name="Liu B."/>
            <person name="Wang J."/>
            <person name="Zhu Y."/>
            <person name="Liu G."/>
            <person name="Chen Q."/>
            <person name="Chen Z."/>
            <person name="Lan J."/>
            <person name="Che J."/>
            <person name="Ge C."/>
            <person name="Shi H."/>
            <person name="Pan Z."/>
            <person name="Liu X."/>
        </authorList>
    </citation>
    <scope>NUCLEOTIDE SEQUENCE [LARGE SCALE GENOMIC DNA]</scope>
    <source>
        <strain evidence="5">JCM 11544</strain>
    </source>
</reference>
<dbReference type="STRING" id="189381.GCA_900166615_01637"/>
<evidence type="ECO:0000313" key="5">
    <source>
        <dbReference type="Proteomes" id="UP000037405"/>
    </source>
</evidence>
<dbReference type="Gene3D" id="1.20.144.10">
    <property type="entry name" value="Phosphatidic acid phosphatase type 2/haloperoxidase"/>
    <property type="match status" value="1"/>
</dbReference>
<dbReference type="InterPro" id="IPR013425">
    <property type="entry name" value="Autotrns_rpt"/>
</dbReference>
<sequence length="587" mass="63132">MKAIKPISAVVLSLVISQSALGGVQAGAKQGVDPVPEPPSGYFIDTYKNNVSGNKTASNPTISVLSQYNRIWQPGETWDSGVVLDQSVHEHNIQTVLDKTSSRSKAQADAAYLDDRVSQSYSALDGLGSLTDIYRRDANATTTITGIPQDALTKKYTDEGTGAGTTDSELGQMAGLVETLRGEYSSTSSAKDYYSYKRPFRWTDPSIVVPELRPTLKEDPTNDGGFPSGHTNAAYLTALAIAYAVPERYQEMLTRASELGDNRLVAGVHSPLDVMGGRTMATALAAAILADPDNEALKEGAYEEAHTMLLTQDGNAPDRFADKDANKQAYLKRLTYGFKPTGSTKKPMVVPKGAEVLLETRLPYLSDEERRRVLSTTGLASGYPLLDDLEGWGRLNLYAAADGFGSFETDVKVKMDASKGGFHAEDTWANDISGKGSLTKKGSGELTLTGDNSFRGDTTLDGGTLVAGSETALGKGDVEVETGTLQKESKGKLVINGDYSQSKKSVLEVDVDSREDVLVIKGEAELGGTLKVHFPSEHRPGKSVTVMTYGKLDRHKVFNHIETTGLPKGTKVKTVYKAHSLELKLIK</sequence>
<dbReference type="GO" id="GO:0030288">
    <property type="term" value="C:outer membrane-bounded periplasmic space"/>
    <property type="evidence" value="ECO:0007669"/>
    <property type="project" value="InterPro"/>
</dbReference>
<dbReference type="EMBL" id="LGUE01000004">
    <property type="protein sequence ID" value="KON84602.1"/>
    <property type="molecule type" value="Genomic_DNA"/>
</dbReference>